<name>A0ABX2JLX0_9SPHN</name>
<evidence type="ECO:0000313" key="4">
    <source>
        <dbReference type="Proteomes" id="UP000621447"/>
    </source>
</evidence>
<feature type="chain" id="PRO_5045971991" evidence="2">
    <location>
        <begin position="20"/>
        <end position="118"/>
    </location>
</feature>
<dbReference type="Proteomes" id="UP000621447">
    <property type="component" value="Unassembled WGS sequence"/>
</dbReference>
<organism evidence="3 4">
    <name type="scientific">Sphingomonas hominis</name>
    <dbReference type="NCBI Taxonomy" id="2741495"/>
    <lineage>
        <taxon>Bacteria</taxon>
        <taxon>Pseudomonadati</taxon>
        <taxon>Pseudomonadota</taxon>
        <taxon>Alphaproteobacteria</taxon>
        <taxon>Sphingomonadales</taxon>
        <taxon>Sphingomonadaceae</taxon>
        <taxon>Sphingomonas</taxon>
    </lineage>
</organism>
<reference evidence="3 4" key="1">
    <citation type="submission" date="2020-06" db="EMBL/GenBank/DDBJ databases">
        <title>Sphingomonas hominis sp. nov., a member of the Sphingomonas, isolated from the hair of a 22-year-old girl.</title>
        <authorList>
            <person name="Zhang D.-F."/>
            <person name="Cui X.-W."/>
        </authorList>
    </citation>
    <scope>NUCLEOTIDE SEQUENCE [LARGE SCALE GENOMIC DNA]</scope>
    <source>
        <strain evidence="3 4">HHU CXW</strain>
    </source>
</reference>
<evidence type="ECO:0000256" key="2">
    <source>
        <dbReference type="SAM" id="SignalP"/>
    </source>
</evidence>
<evidence type="ECO:0000313" key="3">
    <source>
        <dbReference type="EMBL" id="NTS65459.1"/>
    </source>
</evidence>
<sequence>MIRKNKAVLTLGGALLLVAGLPGCSGSRDDATVSENVVEENTAVETPPPVEPLPAQTTTPEPLPSIDLNATAEALPPETTPSQDEQMADDASATGMTARASRDEAAGEPATGGNFSDR</sequence>
<dbReference type="EMBL" id="JABULH010000003">
    <property type="protein sequence ID" value="NTS65459.1"/>
    <property type="molecule type" value="Genomic_DNA"/>
</dbReference>
<comment type="caution">
    <text evidence="3">The sequence shown here is derived from an EMBL/GenBank/DDBJ whole genome shotgun (WGS) entry which is preliminary data.</text>
</comment>
<proteinExistence type="predicted"/>
<evidence type="ECO:0000256" key="1">
    <source>
        <dbReference type="SAM" id="MobiDB-lite"/>
    </source>
</evidence>
<dbReference type="RefSeq" id="WP_174194072.1">
    <property type="nucleotide sequence ID" value="NZ_JABULH010000003.1"/>
</dbReference>
<protein>
    <submittedName>
        <fullName evidence="3">Uncharacterized protein</fullName>
    </submittedName>
</protein>
<feature type="region of interest" description="Disordered" evidence="1">
    <location>
        <begin position="22"/>
        <end position="118"/>
    </location>
</feature>
<feature type="compositionally biased region" description="Low complexity" evidence="1">
    <location>
        <begin position="33"/>
        <end position="45"/>
    </location>
</feature>
<keyword evidence="2" id="KW-0732">Signal</keyword>
<keyword evidence="4" id="KW-1185">Reference proteome</keyword>
<gene>
    <name evidence="3" type="ORF">HRV97_09815</name>
</gene>
<accession>A0ABX2JLX0</accession>
<feature type="signal peptide" evidence="2">
    <location>
        <begin position="1"/>
        <end position="19"/>
    </location>
</feature>